<evidence type="ECO:0000313" key="2">
    <source>
        <dbReference type="Proteomes" id="UP000028824"/>
    </source>
</evidence>
<dbReference type="RefSeq" id="WP_036633849.1">
    <property type="nucleotide sequence ID" value="NZ_JFZB01000001.1"/>
</dbReference>
<name>A0A086Y905_9RHOB</name>
<dbReference type="AlphaFoldDB" id="A0A086Y905"/>
<dbReference type="STRING" id="1105367.CG50_03340"/>
<accession>A0A086Y905</accession>
<sequence length="68" mass="7856">MNLNQIINLLMRLFGRRLLNGAIFRGIELAARKGKPAEQMTEAERRAAGTMRQAVKRVQDAMRITRRF</sequence>
<reference evidence="1 2" key="1">
    <citation type="submission" date="2014-03" db="EMBL/GenBank/DDBJ databases">
        <title>Genome of Paenirhodobacter enshiensis DW2-9.</title>
        <authorList>
            <person name="Wang D."/>
            <person name="Wang G."/>
        </authorList>
    </citation>
    <scope>NUCLEOTIDE SEQUENCE [LARGE SCALE GENOMIC DNA]</scope>
    <source>
        <strain evidence="1 2">DW2-9</strain>
    </source>
</reference>
<gene>
    <name evidence="1" type="ORF">CG50_03340</name>
</gene>
<keyword evidence="2" id="KW-1185">Reference proteome</keyword>
<dbReference type="Proteomes" id="UP000028824">
    <property type="component" value="Unassembled WGS sequence"/>
</dbReference>
<evidence type="ECO:0000313" key="1">
    <source>
        <dbReference type="EMBL" id="KFI30755.1"/>
    </source>
</evidence>
<dbReference type="EMBL" id="JFZB01000001">
    <property type="protein sequence ID" value="KFI30755.1"/>
    <property type="molecule type" value="Genomic_DNA"/>
</dbReference>
<organism evidence="1 2">
    <name type="scientific">Paenirhodobacter enshiensis</name>
    <dbReference type="NCBI Taxonomy" id="1105367"/>
    <lineage>
        <taxon>Bacteria</taxon>
        <taxon>Pseudomonadati</taxon>
        <taxon>Pseudomonadota</taxon>
        <taxon>Alphaproteobacteria</taxon>
        <taxon>Rhodobacterales</taxon>
        <taxon>Rhodobacter group</taxon>
        <taxon>Paenirhodobacter</taxon>
    </lineage>
</organism>
<protein>
    <submittedName>
        <fullName evidence="1">Uncharacterized protein</fullName>
    </submittedName>
</protein>
<comment type="caution">
    <text evidence="1">The sequence shown here is derived from an EMBL/GenBank/DDBJ whole genome shotgun (WGS) entry which is preliminary data.</text>
</comment>
<proteinExistence type="predicted"/>
<dbReference type="OrthoDB" id="7871856at2"/>